<dbReference type="SUPFAM" id="SSF52540">
    <property type="entry name" value="P-loop containing nucleoside triphosphate hydrolases"/>
    <property type="match status" value="1"/>
</dbReference>
<dbReference type="PANTHER" id="PTHR13696">
    <property type="entry name" value="P-LOOP CONTAINING NUCLEOSIDE TRIPHOSPHATE HYDROLASE"/>
    <property type="match status" value="1"/>
</dbReference>
<reference evidence="3 4" key="1">
    <citation type="submission" date="2019-11" db="EMBL/GenBank/DDBJ databases">
        <title>Draft genome sequence of Paludibacterium sp. dN18-1.</title>
        <authorList>
            <person name="Im W.-T."/>
        </authorList>
    </citation>
    <scope>NUCLEOTIDE SEQUENCE [LARGE SCALE GENOMIC DNA]</scope>
    <source>
        <strain evidence="4">dN 18-1</strain>
    </source>
</reference>
<accession>A0A844GCH2</accession>
<evidence type="ECO:0000313" key="4">
    <source>
        <dbReference type="Proteomes" id="UP000446658"/>
    </source>
</evidence>
<organism evidence="3 4">
    <name type="scientific">Paludibacterium denitrificans</name>
    <dbReference type="NCBI Taxonomy" id="2675226"/>
    <lineage>
        <taxon>Bacteria</taxon>
        <taxon>Pseudomonadati</taxon>
        <taxon>Pseudomonadota</taxon>
        <taxon>Betaproteobacteria</taxon>
        <taxon>Neisseriales</taxon>
        <taxon>Chromobacteriaceae</taxon>
        <taxon>Paludibacterium</taxon>
    </lineage>
</organism>
<dbReference type="InterPro" id="IPR027417">
    <property type="entry name" value="P-loop_NTPase"/>
</dbReference>
<feature type="region of interest" description="Disordered" evidence="1">
    <location>
        <begin position="261"/>
        <end position="290"/>
    </location>
</feature>
<sequence length="290" mass="31547">MAAKVIVMINNKGGVGKTTLTTNLGDGLGRLGNNILVIDLDPQGNSSSLLSPVNPERLGMNVGDLMMADDPLIHLGKCLIEETGFKRVNLLPANLRLDIQAEEIHMKMFNASFRLKKVVDEVKDLYDYIIIDCPPRLSGVLLANALACADHVIVPIESGDEFSISGLENVLVYVSRAKSQLNPEMATPFCLMNKVSRRTLGAKQTEHALRTRVSEKADIELLETSIPESVQAKNSLMARTPIISFKDNTAIADAIRDPADEVNHRVGGKPRVRGTGHKSKSNESTRVDAA</sequence>
<dbReference type="AlphaFoldDB" id="A0A844GCH2"/>
<dbReference type="InterPro" id="IPR050678">
    <property type="entry name" value="DNA_Partitioning_ATPase"/>
</dbReference>
<feature type="compositionally biased region" description="Basic and acidic residues" evidence="1">
    <location>
        <begin position="280"/>
        <end position="290"/>
    </location>
</feature>
<dbReference type="CDD" id="cd02042">
    <property type="entry name" value="ParAB_family"/>
    <property type="match status" value="1"/>
</dbReference>
<dbReference type="RefSeq" id="WP_230371595.1">
    <property type="nucleotide sequence ID" value="NZ_WLYX01000002.1"/>
</dbReference>
<evidence type="ECO:0000313" key="3">
    <source>
        <dbReference type="EMBL" id="MTD34183.1"/>
    </source>
</evidence>
<dbReference type="Gene3D" id="3.40.50.300">
    <property type="entry name" value="P-loop containing nucleotide triphosphate hydrolases"/>
    <property type="match status" value="1"/>
</dbReference>
<dbReference type="Proteomes" id="UP000446658">
    <property type="component" value="Unassembled WGS sequence"/>
</dbReference>
<dbReference type="EMBL" id="WLYX01000002">
    <property type="protein sequence ID" value="MTD34183.1"/>
    <property type="molecule type" value="Genomic_DNA"/>
</dbReference>
<gene>
    <name evidence="3" type="ORF">GKE73_17515</name>
</gene>
<proteinExistence type="predicted"/>
<keyword evidence="4" id="KW-1185">Reference proteome</keyword>
<dbReference type="Pfam" id="PF13614">
    <property type="entry name" value="AAA_31"/>
    <property type="match status" value="1"/>
</dbReference>
<evidence type="ECO:0000256" key="1">
    <source>
        <dbReference type="SAM" id="MobiDB-lite"/>
    </source>
</evidence>
<feature type="domain" description="AAA" evidence="2">
    <location>
        <begin position="3"/>
        <end position="185"/>
    </location>
</feature>
<feature type="compositionally biased region" description="Basic residues" evidence="1">
    <location>
        <begin position="266"/>
        <end position="279"/>
    </location>
</feature>
<evidence type="ECO:0000259" key="2">
    <source>
        <dbReference type="Pfam" id="PF13614"/>
    </source>
</evidence>
<dbReference type="InterPro" id="IPR025669">
    <property type="entry name" value="AAA_dom"/>
</dbReference>
<protein>
    <submittedName>
        <fullName evidence="3">AAA family ATPase</fullName>
    </submittedName>
</protein>
<comment type="caution">
    <text evidence="3">The sequence shown here is derived from an EMBL/GenBank/DDBJ whole genome shotgun (WGS) entry which is preliminary data.</text>
</comment>
<name>A0A844GCH2_9NEIS</name>
<dbReference type="PANTHER" id="PTHR13696:SF99">
    <property type="entry name" value="COBYRINIC ACID AC-DIAMIDE SYNTHASE"/>
    <property type="match status" value="1"/>
</dbReference>